<dbReference type="HOGENOM" id="CLU_023667_1_0_6"/>
<dbReference type="RefSeq" id="WP_024913699.1">
    <property type="nucleotide sequence ID" value="NZ_CP007044.2"/>
</dbReference>
<dbReference type="SUPFAM" id="SSF49879">
    <property type="entry name" value="SMAD/FHA domain"/>
    <property type="match status" value="1"/>
</dbReference>
<dbReference type="PROSITE" id="PS50006">
    <property type="entry name" value="FHA_DOMAIN"/>
    <property type="match status" value="1"/>
</dbReference>
<feature type="domain" description="FHA" evidence="2">
    <location>
        <begin position="26"/>
        <end position="78"/>
    </location>
</feature>
<dbReference type="Pfam" id="PF00498">
    <property type="entry name" value="FHA"/>
    <property type="match status" value="1"/>
</dbReference>
<name>W0LAT8_9GAMM</name>
<dbReference type="Proteomes" id="UP000019030">
    <property type="component" value="Chromosome"/>
</dbReference>
<dbReference type="Pfam" id="PF20232">
    <property type="entry name" value="T6SS_FHA_C"/>
    <property type="match status" value="1"/>
</dbReference>
<reference evidence="3 4" key="1">
    <citation type="submission" date="2014-01" db="EMBL/GenBank/DDBJ databases">
        <title>Isolation of Serratia multitudinisentens RB-25 from Ex-Landfill site.</title>
        <authorList>
            <person name="Robson E.H.J."/>
        </authorList>
    </citation>
    <scope>NUCLEOTIDE SEQUENCE [LARGE SCALE GENOMIC DNA]</scope>
    <source>
        <strain evidence="3 4">RB-25</strain>
    </source>
</reference>
<proteinExistence type="predicted"/>
<evidence type="ECO:0000313" key="4">
    <source>
        <dbReference type="Proteomes" id="UP000019030"/>
    </source>
</evidence>
<dbReference type="Gene3D" id="2.60.200.20">
    <property type="match status" value="1"/>
</dbReference>
<reference evidence="3 4" key="2">
    <citation type="submission" date="2015-03" db="EMBL/GenBank/DDBJ databases">
        <authorList>
            <person name="Chan K.-G."/>
        </authorList>
    </citation>
    <scope>NUCLEOTIDE SEQUENCE [LARGE SCALE GENOMIC DNA]</scope>
    <source>
        <strain evidence="3 4">RB-25</strain>
    </source>
</reference>
<feature type="compositionally biased region" description="Polar residues" evidence="1">
    <location>
        <begin position="219"/>
        <end position="228"/>
    </location>
</feature>
<dbReference type="STRING" id="1441930.Z042_16055"/>
<dbReference type="SMART" id="SM00240">
    <property type="entry name" value="FHA"/>
    <property type="match status" value="1"/>
</dbReference>
<organism evidence="3 4">
    <name type="scientific">Chania multitudinisentens RB-25</name>
    <dbReference type="NCBI Taxonomy" id="1441930"/>
    <lineage>
        <taxon>Bacteria</taxon>
        <taxon>Pseudomonadati</taxon>
        <taxon>Pseudomonadota</taxon>
        <taxon>Gammaproteobacteria</taxon>
        <taxon>Enterobacterales</taxon>
        <taxon>Yersiniaceae</taxon>
        <taxon>Chania</taxon>
    </lineage>
</organism>
<dbReference type="InterPro" id="IPR017735">
    <property type="entry name" value="T6SS_FHA"/>
</dbReference>
<evidence type="ECO:0000259" key="2">
    <source>
        <dbReference type="PROSITE" id="PS50006"/>
    </source>
</evidence>
<dbReference type="eggNOG" id="COG3456">
    <property type="taxonomic scope" value="Bacteria"/>
</dbReference>
<dbReference type="NCBIfam" id="TIGR03354">
    <property type="entry name" value="VI_FHA"/>
    <property type="match status" value="1"/>
</dbReference>
<dbReference type="KEGG" id="sfo:Z042_16055"/>
<protein>
    <recommendedName>
        <fullName evidence="2">FHA domain-containing protein</fullName>
    </recommendedName>
</protein>
<dbReference type="InterPro" id="IPR000253">
    <property type="entry name" value="FHA_dom"/>
</dbReference>
<accession>W0LAT8</accession>
<evidence type="ECO:0000256" key="1">
    <source>
        <dbReference type="SAM" id="MobiDB-lite"/>
    </source>
</evidence>
<evidence type="ECO:0000313" key="3">
    <source>
        <dbReference type="EMBL" id="AHG20948.1"/>
    </source>
</evidence>
<dbReference type="EMBL" id="CP007044">
    <property type="protein sequence ID" value="AHG20948.1"/>
    <property type="molecule type" value="Genomic_DNA"/>
</dbReference>
<dbReference type="AlphaFoldDB" id="W0LAT8"/>
<dbReference type="InterPro" id="IPR008984">
    <property type="entry name" value="SMAD_FHA_dom_sf"/>
</dbReference>
<sequence length="583" mass="63598">MRLTMIRNRDNERLPQSYYDFTAPGGTIGRDTNSTLILPDQSRAISRLQAIVHISPTGEAYITHRGSTTALILNGNPLPHNVQQPLAEGDLLEIAGYQFSVSLTRQPVSLAPLLSVPQGAHDIDAAVWDHLEAEFLIPPQPKKPLPDDPHHPLLTPRPGHPAGQDPLALVEETELASLHEETLDPDHLFTQDDPFSLPPILRDTTPSVLAAHAPWASEDSPSSETPPQANHEPVPSLFNLADELAAGWAQNMDHSSEDDALLGLFADNAVPLTSTLNGYSPLAPTEPEPLAAAEPPTTPPAQAIIPETEPEYDDLAWAEPLPDSLSWGDLSAQNHETFHSEAPADQVGDSLPPFTRLGVDPVRHQPFKPAKSASQEQLHGELLNAFVAGLGLDDAPLQPGFSPEQLYLAGKLLSLFSQGTVALLSSRSILKRGLKAEMTMILEEENNPFKMLPSGKTVLMQIFSTPMPGFTPPESAVRNAMIDLQAHQLGMIAGVRAIIAAMLQTFHPDTLEKMAVEQGNLPHKGMFSSNRKAALWDTLKAHYQRVANEVEDDFHTLFGAAFLHAYDLEIRQYKASQHQKAQR</sequence>
<dbReference type="eggNOG" id="COG1716">
    <property type="taxonomic scope" value="Bacteria"/>
</dbReference>
<keyword evidence="4" id="KW-1185">Reference proteome</keyword>
<dbReference type="InterPro" id="IPR046883">
    <property type="entry name" value="T6SS_FHA_C"/>
</dbReference>
<dbReference type="OrthoDB" id="273564at2"/>
<feature type="region of interest" description="Disordered" evidence="1">
    <location>
        <begin position="214"/>
        <end position="234"/>
    </location>
</feature>
<dbReference type="PATRIC" id="fig|1441930.4.peg.3164"/>
<gene>
    <name evidence="3" type="ORF">Z042_16055</name>
</gene>
<feature type="region of interest" description="Disordered" evidence="1">
    <location>
        <begin position="138"/>
        <end position="162"/>
    </location>
</feature>